<proteinExistence type="predicted"/>
<dbReference type="Proteomes" id="UP000076587">
    <property type="component" value="Unassembled WGS sequence"/>
</dbReference>
<evidence type="ECO:0000313" key="2">
    <source>
        <dbReference type="Proteomes" id="UP000076587"/>
    </source>
</evidence>
<dbReference type="RefSeq" id="WP_063376382.1">
    <property type="nucleotide sequence ID" value="NZ_AUXT01000134.1"/>
</dbReference>
<dbReference type="EMBL" id="AUXT01000134">
    <property type="protein sequence ID" value="KZN49221.1"/>
    <property type="molecule type" value="Genomic_DNA"/>
</dbReference>
<dbReference type="AlphaFoldDB" id="A0A161Y0G1"/>
<dbReference type="PATRIC" id="fig|1365253.3.peg.1574"/>
<protein>
    <submittedName>
        <fullName evidence="1">Uncharacterized protein</fullName>
    </submittedName>
</protein>
<evidence type="ECO:0000313" key="1">
    <source>
        <dbReference type="EMBL" id="KZN49221.1"/>
    </source>
</evidence>
<sequence>MNQVKFVFCLILFSCIITLVWWLANATIKPLESEPLQNSDSAKPESTQLFTPAATNEISIQQKRLPTLNTKLAVASQPSTKLTSQENMYIPPITHAAKAGSAPRYRGDLSDHENYNDFLLEQEQTIKKDYIAAVDKKVERLSQLLQKGVNVGLPQSQLTEAREKIAALKEMKAHLEKELKAQR</sequence>
<name>A0A161Y0G1_9GAMM</name>
<organism evidence="1 2">
    <name type="scientific">Pseudoalteromonas luteoviolacea NCIMB 1942</name>
    <dbReference type="NCBI Taxonomy" id="1365253"/>
    <lineage>
        <taxon>Bacteria</taxon>
        <taxon>Pseudomonadati</taxon>
        <taxon>Pseudomonadota</taxon>
        <taxon>Gammaproteobacteria</taxon>
        <taxon>Alteromonadales</taxon>
        <taxon>Pseudoalteromonadaceae</taxon>
        <taxon>Pseudoalteromonas</taxon>
    </lineage>
</organism>
<gene>
    <name evidence="1" type="ORF">N482_06690</name>
</gene>
<dbReference type="OrthoDB" id="6313065at2"/>
<accession>A0A161Y0G1</accession>
<comment type="caution">
    <text evidence="1">The sequence shown here is derived from an EMBL/GenBank/DDBJ whole genome shotgun (WGS) entry which is preliminary data.</text>
</comment>
<reference evidence="1 2" key="1">
    <citation type="submission" date="2013-07" db="EMBL/GenBank/DDBJ databases">
        <title>Comparative Genomic and Metabolomic Analysis of Twelve Strains of Pseudoalteromonas luteoviolacea.</title>
        <authorList>
            <person name="Vynne N.G."/>
            <person name="Mansson M."/>
            <person name="Gram L."/>
        </authorList>
    </citation>
    <scope>NUCLEOTIDE SEQUENCE [LARGE SCALE GENOMIC DNA]</scope>
    <source>
        <strain evidence="1 2">NCIMB 1942</strain>
    </source>
</reference>